<dbReference type="OrthoDB" id="3682522at2"/>
<reference evidence="2 3" key="1">
    <citation type="submission" date="2016-10" db="EMBL/GenBank/DDBJ databases">
        <title>The Draft Genome Sequence of Actinokineospora bangkokensis 44EHWT reveals the biosynthetic pathway of antifungal compounds Thailandins with unusual extender unit butylmalonyl-CoA.</title>
        <authorList>
            <person name="Greule A."/>
            <person name="Intra B."/>
            <person name="Flemming S."/>
            <person name="Rommel M.G."/>
            <person name="Panbangred W."/>
            <person name="Bechthold A."/>
        </authorList>
    </citation>
    <scope>NUCLEOTIDE SEQUENCE [LARGE SCALE GENOMIC DNA]</scope>
    <source>
        <strain evidence="2 3">44EHW</strain>
    </source>
</reference>
<keyword evidence="1" id="KW-1133">Transmembrane helix</keyword>
<evidence type="ECO:0000313" key="2">
    <source>
        <dbReference type="EMBL" id="OLR90675.1"/>
    </source>
</evidence>
<keyword evidence="1" id="KW-0472">Membrane</keyword>
<dbReference type="AlphaFoldDB" id="A0A1Q9LF93"/>
<dbReference type="EMBL" id="MKQR01000026">
    <property type="protein sequence ID" value="OLR90675.1"/>
    <property type="molecule type" value="Genomic_DNA"/>
</dbReference>
<protein>
    <submittedName>
        <fullName evidence="2">Uncharacterized protein</fullName>
    </submittedName>
</protein>
<dbReference type="Proteomes" id="UP000186040">
    <property type="component" value="Unassembled WGS sequence"/>
</dbReference>
<name>A0A1Q9LF93_9PSEU</name>
<feature type="transmembrane region" description="Helical" evidence="1">
    <location>
        <begin position="47"/>
        <end position="67"/>
    </location>
</feature>
<comment type="caution">
    <text evidence="2">The sequence shown here is derived from an EMBL/GenBank/DDBJ whole genome shotgun (WGS) entry which is preliminary data.</text>
</comment>
<dbReference type="RefSeq" id="WP_075977343.1">
    <property type="nucleotide sequence ID" value="NZ_MKQR01000026.1"/>
</dbReference>
<accession>A0A1Q9LF93</accession>
<dbReference type="STRING" id="1193682.BJP25_29145"/>
<gene>
    <name evidence="2" type="ORF">BJP25_29145</name>
</gene>
<keyword evidence="1" id="KW-0812">Transmembrane</keyword>
<evidence type="ECO:0000256" key="1">
    <source>
        <dbReference type="SAM" id="Phobius"/>
    </source>
</evidence>
<keyword evidence="3" id="KW-1185">Reference proteome</keyword>
<evidence type="ECO:0000313" key="3">
    <source>
        <dbReference type="Proteomes" id="UP000186040"/>
    </source>
</evidence>
<sequence>MIAEERDVVARLRRELDAVEVRGGHDVEGLLGALHHRRRVQRRRRTAVAGAAAAVVLAVAAGGVVSWQRGSAPGIPVAEAVAEWSPRGPLVADAGLVERARAVWPRGGARVLYAGTSPNRAASMVVVVLAAVDEHGDPRVAFATTAVSDDGTPDPGRFVLRATAPVTRGQQAVGFVSAAPLPGDDPIAGGGSLGFALSAPGAEAVTLRTSTLDDQVPTPSVEPGVTWALFRPGIGAWNAVALAGRAVVPLASGAADPEVTAVTRSGSVAALRVSGATPGDLICDQDGVLGRVGADGVVDTDLAAALGPVATAVDGVPGRLVRGDGELRFAPTTADLPALGNRVLYSPPAHPSVQVTVGRITSVNPWRVEQAASPSTATAVLRVAVG</sequence>
<proteinExistence type="predicted"/>
<organism evidence="2 3">
    <name type="scientific">Actinokineospora bangkokensis</name>
    <dbReference type="NCBI Taxonomy" id="1193682"/>
    <lineage>
        <taxon>Bacteria</taxon>
        <taxon>Bacillati</taxon>
        <taxon>Actinomycetota</taxon>
        <taxon>Actinomycetes</taxon>
        <taxon>Pseudonocardiales</taxon>
        <taxon>Pseudonocardiaceae</taxon>
        <taxon>Actinokineospora</taxon>
    </lineage>
</organism>